<evidence type="ECO:0000259" key="1">
    <source>
        <dbReference type="Pfam" id="PF19044"/>
    </source>
</evidence>
<sequence length="612" mass="69270">MIKNKNNLKQEILLNKSLLNIITPMGLEIKRNSLVIGENTGKIYGIVKYPQKVDYGWLSKITNIPSTIVSITFKPIDNSSFIESLSRNVIQSRGAAESAKDPLAQKRAERSALDGEKIMVQIDQNGETVGLMGITIMPISREDESFNKVCRKTESTCAMSKCKPRNLSNLQEQAFKNCSPFYTSDENIEQIVSRIVPLSTFVGGFPFSSSGYNDGTGYYFGRDSSGGLIILDTWKRGNDRTNTNMVIMGVAGVGKSTAVKHIALSEYMKGTKIIFVDPEREYKELCEALKGDWINAGGGSNGRINPLQIRPTPVDENDEVYKDEGQGMGDMALYIKNLEIFFSLYIPSLTDRERAILKDCLIELYNNFGITWHTDINQLNNEDFPIFLDLYNLIDKKAKEKEKTRKESEANIYDDLALLLKDIAMGSDSFLWNGYSSIKTNTRCICLDTHDLQNTNDNIKRTQYFNILTWCWQEMSKDRNERVLLICDEAYLMIDTNVPQSLVFLRNVEKRARKYEAGVAIISHSVVDFLDPQIKMYGQALLDIPCFKIIMGTDGRNLQETKELYNLTDAEEELLASKKRGNALLMIGSKKLHVVFEIPEYKFEYMGKAGGR</sequence>
<protein>
    <recommendedName>
        <fullName evidence="1">TraG P-loop domain-containing protein</fullName>
    </recommendedName>
</protein>
<gene>
    <name evidence="2" type="ORF">CBEIBR21_13560</name>
</gene>
<proteinExistence type="predicted"/>
<dbReference type="EMBL" id="MWMH01000004">
    <property type="protein sequence ID" value="OOP72839.1"/>
    <property type="molecule type" value="Genomic_DNA"/>
</dbReference>
<dbReference type="PANTHER" id="PTHR30121:SF6">
    <property type="entry name" value="SLR6007 PROTEIN"/>
    <property type="match status" value="1"/>
</dbReference>
<feature type="domain" description="TraG P-loop" evidence="1">
    <location>
        <begin position="240"/>
        <end position="582"/>
    </location>
</feature>
<dbReference type="Gene3D" id="1.10.8.730">
    <property type="match status" value="1"/>
</dbReference>
<dbReference type="Proteomes" id="UP000190959">
    <property type="component" value="Unassembled WGS sequence"/>
</dbReference>
<comment type="caution">
    <text evidence="2">The sequence shown here is derived from an EMBL/GenBank/DDBJ whole genome shotgun (WGS) entry which is preliminary data.</text>
</comment>
<dbReference type="AlphaFoldDB" id="A0A1S9N5P4"/>
<evidence type="ECO:0000313" key="2">
    <source>
        <dbReference type="EMBL" id="OOP72839.1"/>
    </source>
</evidence>
<dbReference type="Gene3D" id="3.40.50.300">
    <property type="entry name" value="P-loop containing nucleotide triphosphate hydrolases"/>
    <property type="match status" value="1"/>
</dbReference>
<evidence type="ECO:0000313" key="3">
    <source>
        <dbReference type="Proteomes" id="UP000190959"/>
    </source>
</evidence>
<dbReference type="SUPFAM" id="SSF52540">
    <property type="entry name" value="P-loop containing nucleoside triphosphate hydrolases"/>
    <property type="match status" value="1"/>
</dbReference>
<dbReference type="InterPro" id="IPR051162">
    <property type="entry name" value="T4SS_component"/>
</dbReference>
<dbReference type="InterPro" id="IPR027417">
    <property type="entry name" value="P-loop_NTPase"/>
</dbReference>
<reference evidence="2 3" key="1">
    <citation type="submission" date="2017-02" db="EMBL/GenBank/DDBJ databases">
        <title>Genome sequence of Clostridium beijerinckii Br21.</title>
        <authorList>
            <person name="Fonseca B.C."/>
            <person name="Guazzaroni M.E."/>
            <person name="Riano-Pachon D.M."/>
            <person name="Reginatto V."/>
        </authorList>
    </citation>
    <scope>NUCLEOTIDE SEQUENCE [LARGE SCALE GENOMIC DNA]</scope>
    <source>
        <strain evidence="2 3">Br21</strain>
    </source>
</reference>
<dbReference type="PANTHER" id="PTHR30121">
    <property type="entry name" value="UNCHARACTERIZED PROTEIN YJGR-RELATED"/>
    <property type="match status" value="1"/>
</dbReference>
<dbReference type="RefSeq" id="WP_078115927.1">
    <property type="nucleotide sequence ID" value="NZ_MWMH01000004.1"/>
</dbReference>
<dbReference type="Pfam" id="PF19044">
    <property type="entry name" value="P-loop_TraG"/>
    <property type="match status" value="1"/>
</dbReference>
<organism evidence="2 3">
    <name type="scientific">Clostridium beijerinckii</name>
    <name type="common">Clostridium MP</name>
    <dbReference type="NCBI Taxonomy" id="1520"/>
    <lineage>
        <taxon>Bacteria</taxon>
        <taxon>Bacillati</taxon>
        <taxon>Bacillota</taxon>
        <taxon>Clostridia</taxon>
        <taxon>Eubacteriales</taxon>
        <taxon>Clostridiaceae</taxon>
        <taxon>Clostridium</taxon>
    </lineage>
</organism>
<dbReference type="CDD" id="cd01127">
    <property type="entry name" value="TrwB_TraG_TraD_VirD4"/>
    <property type="match status" value="1"/>
</dbReference>
<dbReference type="InterPro" id="IPR043964">
    <property type="entry name" value="P-loop_TraG"/>
</dbReference>
<accession>A0A1S9N5P4</accession>
<name>A0A1S9N5P4_CLOBE</name>